<evidence type="ECO:0000256" key="5">
    <source>
        <dbReference type="ARBA" id="ARBA00022679"/>
    </source>
</evidence>
<dbReference type="FunFam" id="2.70.70.10:FF:000001">
    <property type="entry name" value="PTS system glucose-specific IIA component"/>
    <property type="match status" value="1"/>
</dbReference>
<keyword evidence="6" id="KW-0598">Phosphotransferase system</keyword>
<dbReference type="PROSITE" id="PS51098">
    <property type="entry name" value="PTS_EIIB_TYPE_1"/>
    <property type="match status" value="1"/>
</dbReference>
<keyword evidence="4" id="KW-0762">Sugar transport</keyword>
<dbReference type="InterPro" id="IPR018113">
    <property type="entry name" value="PTrfase_EIIB_Cys"/>
</dbReference>
<dbReference type="InterPro" id="IPR036878">
    <property type="entry name" value="Glu_permease_IIB"/>
</dbReference>
<feature type="transmembrane region" description="Helical" evidence="12">
    <location>
        <begin position="381"/>
        <end position="404"/>
    </location>
</feature>
<dbReference type="GO" id="GO:0015771">
    <property type="term" value="P:trehalose transport"/>
    <property type="evidence" value="ECO:0007669"/>
    <property type="project" value="TreeGrafter"/>
</dbReference>
<accession>A0AAD2DFZ1</accession>
<evidence type="ECO:0000256" key="3">
    <source>
        <dbReference type="ARBA" id="ARBA00022475"/>
    </source>
</evidence>
<protein>
    <submittedName>
        <fullName evidence="16">Phosphotransferase system (PTS) beta-glucoside-specific enzyme IIBCA component</fullName>
        <ecNumber evidence="16">2.7.1.-</ecNumber>
    </submittedName>
</protein>
<dbReference type="InterPro" id="IPR011297">
    <property type="entry name" value="PTS_IIABC_b_glu"/>
</dbReference>
<dbReference type="InterPro" id="IPR001996">
    <property type="entry name" value="PTS_IIB_1"/>
</dbReference>
<dbReference type="NCBIfam" id="TIGR01995">
    <property type="entry name" value="PTS-II-ABC-beta"/>
    <property type="match status" value="1"/>
</dbReference>
<dbReference type="Gene3D" id="2.70.70.10">
    <property type="entry name" value="Glucose Permease (Domain IIA)"/>
    <property type="match status" value="1"/>
</dbReference>
<dbReference type="Pfam" id="PF02378">
    <property type="entry name" value="PTS_EIIC"/>
    <property type="match status" value="1"/>
</dbReference>
<dbReference type="GO" id="GO:0008982">
    <property type="term" value="F:protein-N(PI)-phosphohistidine-sugar phosphotransferase activity"/>
    <property type="evidence" value="ECO:0007669"/>
    <property type="project" value="InterPro"/>
</dbReference>
<evidence type="ECO:0000256" key="12">
    <source>
        <dbReference type="SAM" id="Phobius"/>
    </source>
</evidence>
<dbReference type="GO" id="GO:0016301">
    <property type="term" value="F:kinase activity"/>
    <property type="evidence" value="ECO:0007669"/>
    <property type="project" value="UniProtKB-KW"/>
</dbReference>
<keyword evidence="8" id="KW-0418">Kinase</keyword>
<dbReference type="InterPro" id="IPR011055">
    <property type="entry name" value="Dup_hybrid_motif"/>
</dbReference>
<evidence type="ECO:0000256" key="9">
    <source>
        <dbReference type="ARBA" id="ARBA00022989"/>
    </source>
</evidence>
<comment type="caution">
    <text evidence="16">The sequence shown here is derived from an EMBL/GenBank/DDBJ whole genome shotgun (WGS) entry which is preliminary data.</text>
</comment>
<evidence type="ECO:0000313" key="17">
    <source>
        <dbReference type="Proteomes" id="UP001189143"/>
    </source>
</evidence>
<keyword evidence="5 16" id="KW-0808">Transferase</keyword>
<dbReference type="AlphaFoldDB" id="A0AAD2DFZ1"/>
<evidence type="ECO:0000259" key="13">
    <source>
        <dbReference type="PROSITE" id="PS51093"/>
    </source>
</evidence>
<dbReference type="InterPro" id="IPR001127">
    <property type="entry name" value="PTS_EIIA_1_perm"/>
</dbReference>
<dbReference type="EMBL" id="CAMTCP010000247">
    <property type="protein sequence ID" value="CAI3637824.1"/>
    <property type="molecule type" value="Genomic_DNA"/>
</dbReference>
<evidence type="ECO:0000256" key="8">
    <source>
        <dbReference type="ARBA" id="ARBA00022777"/>
    </source>
</evidence>
<keyword evidence="7 12" id="KW-0812">Transmembrane</keyword>
<feature type="transmembrane region" description="Helical" evidence="12">
    <location>
        <begin position="424"/>
        <end position="447"/>
    </location>
</feature>
<feature type="domain" description="PTS EIIB type-1" evidence="14">
    <location>
        <begin position="6"/>
        <end position="88"/>
    </location>
</feature>
<dbReference type="EC" id="2.7.1.-" evidence="16"/>
<feature type="transmembrane region" description="Helical" evidence="12">
    <location>
        <begin position="210"/>
        <end position="227"/>
    </location>
</feature>
<evidence type="ECO:0000256" key="2">
    <source>
        <dbReference type="ARBA" id="ARBA00022448"/>
    </source>
</evidence>
<dbReference type="PANTHER" id="PTHR30175">
    <property type="entry name" value="PHOSPHOTRANSFERASE SYSTEM TRANSPORT PROTEIN"/>
    <property type="match status" value="1"/>
</dbReference>
<evidence type="ECO:0000256" key="10">
    <source>
        <dbReference type="ARBA" id="ARBA00023136"/>
    </source>
</evidence>
<dbReference type="InterPro" id="IPR003352">
    <property type="entry name" value="PTS_EIIC"/>
</dbReference>
<keyword evidence="9 12" id="KW-1133">Transmembrane helix</keyword>
<evidence type="ECO:0000259" key="15">
    <source>
        <dbReference type="PROSITE" id="PS51103"/>
    </source>
</evidence>
<evidence type="ECO:0000256" key="11">
    <source>
        <dbReference type="PROSITE-ProRule" id="PRU00421"/>
    </source>
</evidence>
<organism evidence="16 17">
    <name type="scientific">Clostridium neonatale</name>
    <dbReference type="NCBI Taxonomy" id="137838"/>
    <lineage>
        <taxon>Bacteria</taxon>
        <taxon>Bacillati</taxon>
        <taxon>Bacillota</taxon>
        <taxon>Clostridia</taxon>
        <taxon>Eubacteriales</taxon>
        <taxon>Clostridiaceae</taxon>
        <taxon>Clostridium</taxon>
    </lineage>
</organism>
<dbReference type="GO" id="GO:0009401">
    <property type="term" value="P:phosphoenolpyruvate-dependent sugar phosphotransferase system"/>
    <property type="evidence" value="ECO:0007669"/>
    <property type="project" value="UniProtKB-KW"/>
</dbReference>
<dbReference type="InterPro" id="IPR050558">
    <property type="entry name" value="PTS_Sugar-Specific_Components"/>
</dbReference>
<feature type="transmembrane region" description="Helical" evidence="12">
    <location>
        <begin position="247"/>
        <end position="275"/>
    </location>
</feature>
<keyword evidence="3" id="KW-1003">Cell membrane</keyword>
<evidence type="ECO:0000259" key="14">
    <source>
        <dbReference type="PROSITE" id="PS51098"/>
    </source>
</evidence>
<proteinExistence type="predicted"/>
<gene>
    <name evidence="16" type="primary">bglP</name>
    <name evidence="16" type="ORF">CNEO2_490010</name>
</gene>
<evidence type="ECO:0000256" key="4">
    <source>
        <dbReference type="ARBA" id="ARBA00022597"/>
    </source>
</evidence>
<sequence length="625" mass="66845">MKKDYAQDAKKLVGAMGGRSNIKQVFHCMTRLRFYVKSKNKINEEKINELAEVSGVNWHNDQLQVITGNYVNDMYQALVELGLPTDEEMEDNKKFNGIASRIVDSITGSMTPMIPALTAAGMIKVILTLLTTFNVVSSTSSTYQVINFVGDVAFYFMPFLIAANAAKVFHVNQALSLIIAGVFLHPTFVEMIASDNAISFLGLPVTKTSYAYSVIPVILMVWIMSYVEKMVDKVTPRIFKLILNPTLVIIISAPIALIIVGPLGGIIGNVLAAIISFLSAKLGFVIVGILGATFPFIVMTGMHHALTPIGLNAIASGGSDKLIFVSQICSNLAQAGASLAVAIKSKDKDMKQLASASGVSAIMGITEPALYGVTLKLKRPVVAASIAAGIGGIVGGILQVALFIPQNSIMAIPAFIGSAGMINLLYGVIMIGVSFVAAFILTIVIGFEDMPSEKKSSENKSSDIKKEEAKPLVEKIEIVSPLTGKIERLSNVPDKAFSEKLIGDGIAIIPTEGKVYAPADGIVSCIMETKHGIMFTTDQGVEILIHVGLDTVKLNGQHFKAHVENGANVKAGDLLLEFDINAIKEAGYNIITPVVVTNISNYIKSVPMLNAEENVKNGETLLIVV</sequence>
<dbReference type="SUPFAM" id="SSF55604">
    <property type="entry name" value="Glucose permease domain IIB"/>
    <property type="match status" value="1"/>
</dbReference>
<dbReference type="InterPro" id="IPR013013">
    <property type="entry name" value="PTS_EIIC_1"/>
</dbReference>
<evidence type="ECO:0000313" key="16">
    <source>
        <dbReference type="EMBL" id="CAI3637824.1"/>
    </source>
</evidence>
<evidence type="ECO:0000256" key="1">
    <source>
        <dbReference type="ARBA" id="ARBA00004651"/>
    </source>
</evidence>
<dbReference type="GO" id="GO:0005886">
    <property type="term" value="C:plasma membrane"/>
    <property type="evidence" value="ECO:0007669"/>
    <property type="project" value="UniProtKB-SubCell"/>
</dbReference>
<keyword evidence="2" id="KW-0813">Transport</keyword>
<name>A0AAD2DFZ1_9CLOT</name>
<dbReference type="Pfam" id="PF00367">
    <property type="entry name" value="PTS_EIIB"/>
    <property type="match status" value="1"/>
</dbReference>
<dbReference type="SUPFAM" id="SSF51261">
    <property type="entry name" value="Duplicated hybrid motif"/>
    <property type="match status" value="1"/>
</dbReference>
<feature type="domain" description="PTS EIIC type-1" evidence="15">
    <location>
        <begin position="104"/>
        <end position="461"/>
    </location>
</feature>
<feature type="transmembrane region" description="Helical" evidence="12">
    <location>
        <begin position="169"/>
        <end position="189"/>
    </location>
</feature>
<evidence type="ECO:0000256" key="6">
    <source>
        <dbReference type="ARBA" id="ARBA00022683"/>
    </source>
</evidence>
<reference evidence="16" key="1">
    <citation type="submission" date="2022-10" db="EMBL/GenBank/DDBJ databases">
        <authorList>
            <person name="Aires J."/>
            <person name="Mesa V."/>
        </authorList>
    </citation>
    <scope>NUCLEOTIDE SEQUENCE</scope>
    <source>
        <strain evidence="16">Clostridium neonatale JD116</strain>
    </source>
</reference>
<dbReference type="GO" id="GO:0090589">
    <property type="term" value="F:protein-phosphocysteine-trehalose phosphotransferase system transporter activity"/>
    <property type="evidence" value="ECO:0007669"/>
    <property type="project" value="TreeGrafter"/>
</dbReference>
<dbReference type="PANTHER" id="PTHR30175:SF1">
    <property type="entry name" value="PTS SYSTEM ARBUTIN-, CELLOBIOSE-, AND SALICIN-SPECIFIC EIIBC COMPONENT-RELATED"/>
    <property type="match status" value="1"/>
</dbReference>
<feature type="active site" description="Phosphocysteine intermediate; for EIIB activity" evidence="11">
    <location>
        <position position="28"/>
    </location>
</feature>
<dbReference type="Proteomes" id="UP001189143">
    <property type="component" value="Unassembled WGS sequence"/>
</dbReference>
<dbReference type="Pfam" id="PF00358">
    <property type="entry name" value="PTS_EIIA_1"/>
    <property type="match status" value="1"/>
</dbReference>
<dbReference type="PROSITE" id="PS51103">
    <property type="entry name" value="PTS_EIIC_TYPE_1"/>
    <property type="match status" value="1"/>
</dbReference>
<comment type="subcellular location">
    <subcellularLocation>
        <location evidence="1">Cell membrane</location>
        <topology evidence="1">Multi-pass membrane protein</topology>
    </subcellularLocation>
</comment>
<feature type="transmembrane region" description="Helical" evidence="12">
    <location>
        <begin position="113"/>
        <end position="133"/>
    </location>
</feature>
<evidence type="ECO:0000256" key="7">
    <source>
        <dbReference type="ARBA" id="ARBA00022692"/>
    </source>
</evidence>
<feature type="domain" description="PTS EIIA type-1" evidence="13">
    <location>
        <begin position="494"/>
        <end position="598"/>
    </location>
</feature>
<feature type="transmembrane region" description="Helical" evidence="12">
    <location>
        <begin position="145"/>
        <end position="163"/>
    </location>
</feature>
<dbReference type="NCBIfam" id="TIGR00830">
    <property type="entry name" value="PTBA"/>
    <property type="match status" value="1"/>
</dbReference>
<keyword evidence="10 12" id="KW-0472">Membrane</keyword>
<dbReference type="PROSITE" id="PS00371">
    <property type="entry name" value="PTS_EIIA_TYPE_1_HIS"/>
    <property type="match status" value="1"/>
</dbReference>
<dbReference type="Gene3D" id="3.30.1360.60">
    <property type="entry name" value="Glucose permease domain IIB"/>
    <property type="match status" value="1"/>
</dbReference>
<dbReference type="CDD" id="cd00212">
    <property type="entry name" value="PTS_IIB_glc"/>
    <property type="match status" value="1"/>
</dbReference>
<dbReference type="RefSeq" id="WP_317049675.1">
    <property type="nucleotide sequence ID" value="NZ_CAMRXC010000245.1"/>
</dbReference>
<dbReference type="PROSITE" id="PS51093">
    <property type="entry name" value="PTS_EIIA_TYPE_1"/>
    <property type="match status" value="1"/>
</dbReference>